<accession>E8Q743</accession>
<feature type="domain" description="2Fe-2S ferredoxin-type" evidence="1">
    <location>
        <begin position="8"/>
        <end position="96"/>
    </location>
</feature>
<dbReference type="Pfam" id="PF00111">
    <property type="entry name" value="Fer2"/>
    <property type="match status" value="1"/>
</dbReference>
<dbReference type="OrthoDB" id="9806195at2"/>
<dbReference type="CDD" id="cd00207">
    <property type="entry name" value="fer2"/>
    <property type="match status" value="1"/>
</dbReference>
<dbReference type="RefSeq" id="WP_013516792.1">
    <property type="nucleotide sequence ID" value="NC_014909.2"/>
</dbReference>
<dbReference type="SUPFAM" id="SSF54292">
    <property type="entry name" value="2Fe-2S ferredoxin-like"/>
    <property type="match status" value="1"/>
</dbReference>
<dbReference type="InterPro" id="IPR006058">
    <property type="entry name" value="2Fe2S_fd_BS"/>
</dbReference>
<evidence type="ECO:0000313" key="2">
    <source>
        <dbReference type="EMBL" id="ADV33867.1"/>
    </source>
</evidence>
<proteinExistence type="predicted"/>
<dbReference type="PROSITE" id="PS51085">
    <property type="entry name" value="2FE2S_FER_2"/>
    <property type="match status" value="1"/>
</dbReference>
<dbReference type="Gene3D" id="3.10.20.30">
    <property type="match status" value="1"/>
</dbReference>
<organism evidence="2 3">
    <name type="scientific">Blochmanniella vafra (strain BVAF)</name>
    <dbReference type="NCBI Taxonomy" id="859654"/>
    <lineage>
        <taxon>Bacteria</taxon>
        <taxon>Pseudomonadati</taxon>
        <taxon>Pseudomonadota</taxon>
        <taxon>Gammaproteobacteria</taxon>
        <taxon>Enterobacterales</taxon>
        <taxon>Enterobacteriaceae</taxon>
        <taxon>ant endosymbionts</taxon>
        <taxon>Candidatus Blochmanniella</taxon>
    </lineage>
</organism>
<dbReference type="InterPro" id="IPR036010">
    <property type="entry name" value="2Fe-2S_ferredoxin-like_sf"/>
</dbReference>
<dbReference type="HOGENOM" id="CLU_082632_6_3_6"/>
<dbReference type="AlphaFoldDB" id="E8Q743"/>
<reference evidence="2 3" key="1">
    <citation type="journal article" date="2010" name="BMC Genomics">
        <title>Unprecedented loss of ammonia assimilation capability in a urease-encoding bacterial mutualist.</title>
        <authorList>
            <person name="Williams L.E."/>
            <person name="Wernegreen J.J."/>
        </authorList>
    </citation>
    <scope>NUCLEOTIDE SEQUENCE [LARGE SCALE GENOMIC DNA]</scope>
    <source>
        <strain evidence="2 3">BVAF</strain>
    </source>
</reference>
<dbReference type="KEGG" id="bva:BVAF_481"/>
<dbReference type="InterPro" id="IPR001041">
    <property type="entry name" value="2Fe-2S_ferredoxin-type"/>
</dbReference>
<protein>
    <submittedName>
        <fullName evidence="2">2Fe-2S iron-sulfur cluster binding domain protein</fullName>
    </submittedName>
</protein>
<dbReference type="PROSITE" id="PS00197">
    <property type="entry name" value="2FE2S_FER_1"/>
    <property type="match status" value="1"/>
</dbReference>
<dbReference type="GO" id="GO:0051537">
    <property type="term" value="F:2 iron, 2 sulfur cluster binding"/>
    <property type="evidence" value="ECO:0007669"/>
    <property type="project" value="InterPro"/>
</dbReference>
<dbReference type="InterPro" id="IPR012675">
    <property type="entry name" value="Beta-grasp_dom_sf"/>
</dbReference>
<sequence length="96" mass="11211">MNLIIFNYKIIIINAHISHNIHFIYNNIRFQSLLEALEYHKIPTNYQCRSGYCGSCRVNLIQGQIKYHSQPLASSFSSKEIFICSCFPEQDIIIKI</sequence>
<dbReference type="NCBIfam" id="NF007985">
    <property type="entry name" value="PRK10713.1"/>
    <property type="match status" value="1"/>
</dbReference>
<dbReference type="Proteomes" id="UP000007464">
    <property type="component" value="Chromosome"/>
</dbReference>
<evidence type="ECO:0000313" key="3">
    <source>
        <dbReference type="Proteomes" id="UP000007464"/>
    </source>
</evidence>
<dbReference type="STRING" id="859654.BVAF_481"/>
<name>E8Q743_BLOVB</name>
<evidence type="ECO:0000259" key="1">
    <source>
        <dbReference type="PROSITE" id="PS51085"/>
    </source>
</evidence>
<keyword evidence="3" id="KW-1185">Reference proteome</keyword>
<dbReference type="EMBL" id="CP002189">
    <property type="protein sequence ID" value="ADV33867.1"/>
    <property type="molecule type" value="Genomic_DNA"/>
</dbReference>
<gene>
    <name evidence="2" type="primary">yfaE</name>
    <name evidence="2" type="ordered locus">BVAF_481</name>
</gene>